<accession>A0A7H8N289</accession>
<dbReference type="Proteomes" id="UP000509303">
    <property type="component" value="Chromosome"/>
</dbReference>
<evidence type="ECO:0000313" key="2">
    <source>
        <dbReference type="Proteomes" id="UP000509303"/>
    </source>
</evidence>
<proteinExistence type="predicted"/>
<keyword evidence="2" id="KW-1185">Reference proteome</keyword>
<sequence length="59" mass="6043">MANATHNTSACHSVRSARQVASLGVTTPGMLDVAERGISAQAVVRSLDVTGVVRDGYGT</sequence>
<gene>
    <name evidence="1" type="ORF">HUT08_01810</name>
</gene>
<organism evidence="1 2">
    <name type="scientific">Streptomyces buecherae</name>
    <dbReference type="NCBI Taxonomy" id="2763006"/>
    <lineage>
        <taxon>Bacteria</taxon>
        <taxon>Bacillati</taxon>
        <taxon>Actinomycetota</taxon>
        <taxon>Actinomycetes</taxon>
        <taxon>Kitasatosporales</taxon>
        <taxon>Streptomycetaceae</taxon>
        <taxon>Streptomyces</taxon>
    </lineage>
</organism>
<protein>
    <submittedName>
        <fullName evidence="1">Uncharacterized protein</fullName>
    </submittedName>
</protein>
<dbReference type="EMBL" id="CP054929">
    <property type="protein sequence ID" value="QKW48489.1"/>
    <property type="molecule type" value="Genomic_DNA"/>
</dbReference>
<evidence type="ECO:0000313" key="1">
    <source>
        <dbReference type="EMBL" id="QKW48489.1"/>
    </source>
</evidence>
<dbReference type="AlphaFoldDB" id="A0A7H8N289"/>
<dbReference type="RefSeq" id="WP_176160186.1">
    <property type="nucleotide sequence ID" value="NZ_CP054929.1"/>
</dbReference>
<name>A0A7H8N289_9ACTN</name>
<reference evidence="1 2" key="1">
    <citation type="submission" date="2020-06" db="EMBL/GenBank/DDBJ databases">
        <title>Genome mining for natural products.</title>
        <authorList>
            <person name="Zhang B."/>
            <person name="Shi J."/>
            <person name="Ge H."/>
        </authorList>
    </citation>
    <scope>NUCLEOTIDE SEQUENCE [LARGE SCALE GENOMIC DNA]</scope>
    <source>
        <strain evidence="1 2">NA00687</strain>
    </source>
</reference>